<dbReference type="Proteomes" id="UP000190449">
    <property type="component" value="Unassembled WGS sequence"/>
</dbReference>
<dbReference type="GO" id="GO:0004519">
    <property type="term" value="F:endonuclease activity"/>
    <property type="evidence" value="ECO:0007669"/>
    <property type="project" value="UniProtKB-KW"/>
</dbReference>
<dbReference type="RefSeq" id="WP_078775526.1">
    <property type="nucleotide sequence ID" value="NZ_FUWU01000004.1"/>
</dbReference>
<sequence length="448" mass="50992">MDDGEFKKFCMAQNEGQEASEQFVGIKFSGGKPQVYFPYGCFRDFENVSDEELRGVFSCLMNVLSDHCLMDAVENSHYASSLEFETKLDFPLQEFFVVLEYYLNFGLFKETEKIYKQGVHGKINWSRTIKHTRPQVLESGRGAEFVYLDMVSSCPAQNENQLVTLIHEFCVAQAQRLVGPLYGVETDVESSLDFDYELFSSVLQEKLSRTFNDRKCRFFGAMKGIVEYLQGNLVDGTLMDCCYGVSSFAPVWEKMLDRIFGNLSEGESKDLFNPHCEWRLAGGLTKNADDKKFAMRPDTIMRRGEELFIVDAKFYTRNNLPSSSSISKQIVYAEYAEKKKLAEGEQIFNVFLLPFCSEGEGSAPYEMNYLGTAVADWVDGTKPYHQIVGIRLDVKSVLKNCRRDEIAQYKLAELVKNVLVYNEKQGLDVFANNNVALCLPIGRTLAMN</sequence>
<accession>A0A1T4K8L5</accession>
<reference evidence="1 2" key="1">
    <citation type="submission" date="2017-02" db="EMBL/GenBank/DDBJ databases">
        <authorList>
            <person name="Peterson S.W."/>
        </authorList>
    </citation>
    <scope>NUCLEOTIDE SEQUENCE [LARGE SCALE GENOMIC DNA]</scope>
    <source>
        <strain evidence="1 2">ATCC 43854</strain>
    </source>
</reference>
<dbReference type="STRING" id="28122.SAMN02745108_00351"/>
<evidence type="ECO:0000313" key="1">
    <source>
        <dbReference type="EMBL" id="SJZ38749.1"/>
    </source>
</evidence>
<organism evidence="1 2">
    <name type="scientific">Fibrobacter intestinalis</name>
    <dbReference type="NCBI Taxonomy" id="28122"/>
    <lineage>
        <taxon>Bacteria</taxon>
        <taxon>Pseudomonadati</taxon>
        <taxon>Fibrobacterota</taxon>
        <taxon>Fibrobacteria</taxon>
        <taxon>Fibrobacterales</taxon>
        <taxon>Fibrobacteraceae</taxon>
        <taxon>Fibrobacter</taxon>
    </lineage>
</organism>
<dbReference type="AlphaFoldDB" id="A0A1T4K8L5"/>
<name>A0A1T4K8L5_9BACT</name>
<keyword evidence="1" id="KW-0540">Nuclease</keyword>
<proteinExistence type="predicted"/>
<protein>
    <submittedName>
        <fullName evidence="1">LlaJI restriction endonuclease</fullName>
    </submittedName>
</protein>
<keyword evidence="1" id="KW-0255">Endonuclease</keyword>
<dbReference type="InterPro" id="IPR018579">
    <property type="entry name" value="Restrct_endonuc_II_LlaJI"/>
</dbReference>
<dbReference type="Pfam" id="PF09563">
    <property type="entry name" value="RE_LlaJI"/>
    <property type="match status" value="1"/>
</dbReference>
<evidence type="ECO:0000313" key="2">
    <source>
        <dbReference type="Proteomes" id="UP000190449"/>
    </source>
</evidence>
<keyword evidence="1" id="KW-0378">Hydrolase</keyword>
<gene>
    <name evidence="1" type="ORF">SAMN02745108_00351</name>
</gene>
<dbReference type="EMBL" id="FUWU01000004">
    <property type="protein sequence ID" value="SJZ38749.1"/>
    <property type="molecule type" value="Genomic_DNA"/>
</dbReference>